<evidence type="ECO:0000256" key="9">
    <source>
        <dbReference type="SAM" id="SignalP"/>
    </source>
</evidence>
<feature type="region of interest" description="Disordered" evidence="8">
    <location>
        <begin position="277"/>
        <end position="308"/>
    </location>
</feature>
<comment type="caution">
    <text evidence="11">The sequence shown here is derived from an EMBL/GenBank/DDBJ whole genome shotgun (WGS) entry which is preliminary data.</text>
</comment>
<sequence length="539" mass="58934">MRFSPFGPLWAASLLLGAAGQAASGKKPASAGAAGSSAAYHLHRFAQTEGLAINITVFEKSDRIGGRSLTVNAFDDPLLPFELGASIFVKANHVLYNATLAFDLSFSRLTMVQEDAVTAIWDGEEFVFETTEATSWWWDAAKMWWRYGTAPYYVTKLVDKTVARFMKLYEPPYFPFRSLTARTHELGLVNITAVTGEQFLAQNKINPRFSREIIQAATRVNYASNLAHIHGLETMVSFCTDGAVSVQGGNWQIFQHMIEDSHAAIYRNTSVTSLTFAEKGDRPDSPPKRYLLSTETPSTTSDGSAARAAEQYPTAFDDVIIASPWQFSNIDASDVADMRIEEIPYTKLHVTLFASPHALHPDFFKLAPGATPPSSVYTTLAEEEKPGRGAKGVGRTGFYSISTLRTVTNPATQRREFVYKIFSPDVVTPAFLRDALGLDVPETFTGEGSPISWYHPHWFHSYPIVLPRVTFQDPVIGDGLYYTSGIESLISTMETSALMGMNVARLIVDEALGNSSGALSSDGQGGLASKKVADAVGEL</sequence>
<dbReference type="EMBL" id="LGSR01000022">
    <property type="protein sequence ID" value="KOS18279.1"/>
    <property type="molecule type" value="Genomic_DNA"/>
</dbReference>
<proteinExistence type="inferred from homology"/>
<dbReference type="PIRSF" id="PIRSF036292">
    <property type="entry name" value="Prenylcysteine_oxidase"/>
    <property type="match status" value="1"/>
</dbReference>
<dbReference type="GO" id="GO:0030327">
    <property type="term" value="P:prenylated protein catabolic process"/>
    <property type="evidence" value="ECO:0007669"/>
    <property type="project" value="TreeGrafter"/>
</dbReference>
<dbReference type="SUPFAM" id="SSF51905">
    <property type="entry name" value="FAD/NAD(P)-binding domain"/>
    <property type="match status" value="1"/>
</dbReference>
<dbReference type="InterPro" id="IPR010795">
    <property type="entry name" value="Prenylcys_lyase"/>
</dbReference>
<dbReference type="OrthoDB" id="437369at2759"/>
<keyword evidence="11" id="KW-0456">Lyase</keyword>
<dbReference type="GO" id="GO:0001735">
    <property type="term" value="F:prenylcysteine oxidase activity"/>
    <property type="evidence" value="ECO:0007669"/>
    <property type="project" value="InterPro"/>
</dbReference>
<dbReference type="PANTHER" id="PTHR15944:SF0">
    <property type="entry name" value="PRENYLCYSTEINE LYASE DOMAIN-CONTAINING PROTEIN"/>
    <property type="match status" value="1"/>
</dbReference>
<dbReference type="GO" id="GO:0030328">
    <property type="term" value="P:prenylcysteine catabolic process"/>
    <property type="evidence" value="ECO:0007669"/>
    <property type="project" value="InterPro"/>
</dbReference>
<evidence type="ECO:0000256" key="3">
    <source>
        <dbReference type="ARBA" id="ARBA00022630"/>
    </source>
</evidence>
<protein>
    <submittedName>
        <fullName evidence="11">Farnesylcysteine lyase</fullName>
    </submittedName>
</protein>
<evidence type="ECO:0000256" key="5">
    <source>
        <dbReference type="ARBA" id="ARBA00022827"/>
    </source>
</evidence>
<feature type="compositionally biased region" description="Basic and acidic residues" evidence="8">
    <location>
        <begin position="278"/>
        <end position="287"/>
    </location>
</feature>
<dbReference type="Pfam" id="PF07156">
    <property type="entry name" value="Prenylcys_lyase"/>
    <property type="match status" value="1"/>
</dbReference>
<evidence type="ECO:0000313" key="11">
    <source>
        <dbReference type="EMBL" id="KOS18279.1"/>
    </source>
</evidence>
<reference evidence="11 12" key="1">
    <citation type="submission" date="2015-07" db="EMBL/GenBank/DDBJ databases">
        <title>The genome of the fungus Escovopsis weberi, a specialized disease agent of ant agriculture.</title>
        <authorList>
            <person name="de Man T.J."/>
            <person name="Stajich J.E."/>
            <person name="Kubicek C.P."/>
            <person name="Chenthamara K."/>
            <person name="Atanasova L."/>
            <person name="Druzhinina I.S."/>
            <person name="Birnbaum S."/>
            <person name="Barribeau S.M."/>
            <person name="Teiling C."/>
            <person name="Suen G."/>
            <person name="Currie C."/>
            <person name="Gerardo N.M."/>
        </authorList>
    </citation>
    <scope>NUCLEOTIDE SEQUENCE [LARGE SCALE GENOMIC DNA]</scope>
</reference>
<evidence type="ECO:0000256" key="8">
    <source>
        <dbReference type="SAM" id="MobiDB-lite"/>
    </source>
</evidence>
<dbReference type="Pfam" id="PF13450">
    <property type="entry name" value="NAD_binding_8"/>
    <property type="match status" value="1"/>
</dbReference>
<feature type="signal peptide" evidence="9">
    <location>
        <begin position="1"/>
        <end position="25"/>
    </location>
</feature>
<feature type="domain" description="Prenylcysteine lyase" evidence="10">
    <location>
        <begin position="132"/>
        <end position="511"/>
    </location>
</feature>
<feature type="chain" id="PRO_5005857721" evidence="9">
    <location>
        <begin position="26"/>
        <end position="539"/>
    </location>
</feature>
<feature type="compositionally biased region" description="Polar residues" evidence="8">
    <location>
        <begin position="293"/>
        <end position="303"/>
    </location>
</feature>
<organism evidence="11 12">
    <name type="scientific">Escovopsis weberi</name>
    <dbReference type="NCBI Taxonomy" id="150374"/>
    <lineage>
        <taxon>Eukaryota</taxon>
        <taxon>Fungi</taxon>
        <taxon>Dikarya</taxon>
        <taxon>Ascomycota</taxon>
        <taxon>Pezizomycotina</taxon>
        <taxon>Sordariomycetes</taxon>
        <taxon>Hypocreomycetidae</taxon>
        <taxon>Hypocreales</taxon>
        <taxon>Hypocreaceae</taxon>
        <taxon>Escovopsis</taxon>
    </lineage>
</organism>
<accession>A0A0N0RT59</accession>
<keyword evidence="4 9" id="KW-0732">Signal</keyword>
<comment type="cofactor">
    <cofactor evidence="1">
        <name>FAD</name>
        <dbReference type="ChEBI" id="CHEBI:57692"/>
    </cofactor>
</comment>
<dbReference type="AlphaFoldDB" id="A0A0N0RT59"/>
<evidence type="ECO:0000256" key="4">
    <source>
        <dbReference type="ARBA" id="ARBA00022729"/>
    </source>
</evidence>
<evidence type="ECO:0000256" key="1">
    <source>
        <dbReference type="ARBA" id="ARBA00001974"/>
    </source>
</evidence>
<keyword evidence="5" id="KW-0274">FAD</keyword>
<dbReference type="Proteomes" id="UP000053831">
    <property type="component" value="Unassembled WGS sequence"/>
</dbReference>
<evidence type="ECO:0000256" key="6">
    <source>
        <dbReference type="ARBA" id="ARBA00023002"/>
    </source>
</evidence>
<dbReference type="GO" id="GO:0016829">
    <property type="term" value="F:lyase activity"/>
    <property type="evidence" value="ECO:0007669"/>
    <property type="project" value="UniProtKB-KW"/>
</dbReference>
<dbReference type="InterPro" id="IPR036188">
    <property type="entry name" value="FAD/NAD-bd_sf"/>
</dbReference>
<dbReference type="InterPro" id="IPR017046">
    <property type="entry name" value="Prenylcysteine_Oxase1"/>
</dbReference>
<gene>
    <name evidence="11" type="ORF">ESCO_002701</name>
</gene>
<dbReference type="PANTHER" id="PTHR15944">
    <property type="entry name" value="FARNESYLCYSTEINE LYASE"/>
    <property type="match status" value="1"/>
</dbReference>
<keyword evidence="3" id="KW-0285">Flavoprotein</keyword>
<dbReference type="STRING" id="150374.A0A0N0RT59"/>
<comment type="similarity">
    <text evidence="2">Belongs to the prenylcysteine oxidase family.</text>
</comment>
<evidence type="ECO:0000259" key="10">
    <source>
        <dbReference type="Pfam" id="PF07156"/>
    </source>
</evidence>
<keyword evidence="6" id="KW-0560">Oxidoreductase</keyword>
<name>A0A0N0RT59_ESCWE</name>
<keyword evidence="7" id="KW-0325">Glycoprotein</keyword>
<keyword evidence="12" id="KW-1185">Reference proteome</keyword>
<evidence type="ECO:0000256" key="7">
    <source>
        <dbReference type="ARBA" id="ARBA00023180"/>
    </source>
</evidence>
<evidence type="ECO:0000256" key="2">
    <source>
        <dbReference type="ARBA" id="ARBA00009967"/>
    </source>
</evidence>
<evidence type="ECO:0000313" key="12">
    <source>
        <dbReference type="Proteomes" id="UP000053831"/>
    </source>
</evidence>
<dbReference type="Gene3D" id="3.50.50.60">
    <property type="entry name" value="FAD/NAD(P)-binding domain"/>
    <property type="match status" value="1"/>
</dbReference>